<reference evidence="6 7" key="1">
    <citation type="submission" date="2022-05" db="EMBL/GenBank/DDBJ databases">
        <authorList>
            <consortium name="Genoscope - CEA"/>
            <person name="William W."/>
        </authorList>
    </citation>
    <scope>NUCLEOTIDE SEQUENCE [LARGE SCALE GENOMIC DNA]</scope>
</reference>
<dbReference type="SMART" id="SM00034">
    <property type="entry name" value="CLECT"/>
    <property type="match status" value="2"/>
</dbReference>
<evidence type="ECO:0000259" key="5">
    <source>
        <dbReference type="PROSITE" id="PS50041"/>
    </source>
</evidence>
<dbReference type="PANTHER" id="PTHR24416:SF583">
    <property type="entry name" value="RECEPTOR PROTEIN-TYROSINE KINASE"/>
    <property type="match status" value="1"/>
</dbReference>
<sequence>MITLALFVSLLLAVTRRYSALECPETWKEFEGFCYKVMDRLGYRRRFAWSTALSGCFGFGGDLVSISNEKEMKFVHDMAFKDANRTSVWIGLTYRHQNGGYVWNNGESFNFSVSVQWLNMSRIVYENKCVEILKNGWNLTECCKENKHLLCKRSKGPLACSAYWFLNGVSCYKENNKDTWEGAQQGCTASGGDLVKGDDDNQKRFLIHFMEVTGLKKPKIDHVWIGRKDDSNCWQMERNTGKIEKAGDCNDEKNYICEMPASTTSCYEYPSRNFSVPIKVSCTFPENLCFKYENTMANGEQVTIQGCISADQCTQFDDHHLHCCEGDLCNSVKNTKTENPTRAISKVIYISLGITSAFLLLSVAIVVWCYRRKKLKTIERSPDSQPPDKWEMLPEQIEFGGELGRGEFGFVYKATVRKRDEMEALVTETSKWPSSSTKPKAPQVVAVKVLHDDPSEAQIEEFTFEIEQMKMLGSHKNVVSMVGCCTLEEKMFLVIEYVPCGDLLSWLRRRRKKINELKASERSYADKEVLKDQGETRDKQKQAGKPLKKTAKEEQAEVTMEMISLRQIVDPKDMASATHSLPDQRFAFNSEAMDDEHSANKEQVNIAQQSDKDAVLEVIPSTSATNQDVEWKVTEKDWLLSSQAATGKSQANPSPAMPPVIESTHEDLSSDEEDAEENFRAKQLFSFAWQIAKGMNHLAENNLVHRDLAARNVLVGHDNQIKVSDFGLMRQIYEDVRSSAKSKKLPVKWMAPEALYQGLYTTKSDVWSFGVVLWEMATLGGVPYPALTNSELYRLLGTGYRMERPDMCSDDVYELMADCWKEEPRSRPSFYQLIEKLEVIMERDAPYLHLNEHNEDRPYYNVPPEASGD</sequence>
<dbReference type="SUPFAM" id="SSF56436">
    <property type="entry name" value="C-type lectin-like"/>
    <property type="match status" value="2"/>
</dbReference>
<dbReference type="InterPro" id="IPR001304">
    <property type="entry name" value="C-type_lectin-like"/>
</dbReference>
<dbReference type="InterPro" id="IPR000719">
    <property type="entry name" value="Prot_kinase_dom"/>
</dbReference>
<dbReference type="CDD" id="cd00192">
    <property type="entry name" value="PTKc"/>
    <property type="match status" value="1"/>
</dbReference>
<dbReference type="PROSITE" id="PS50011">
    <property type="entry name" value="PROTEIN_KINASE_DOM"/>
    <property type="match status" value="1"/>
</dbReference>
<name>A0ABN8MXN5_9CNID</name>
<dbReference type="Proteomes" id="UP001159405">
    <property type="component" value="Unassembled WGS sequence"/>
</dbReference>
<feature type="chain" id="PRO_5045193989" evidence="3">
    <location>
        <begin position="21"/>
        <end position="869"/>
    </location>
</feature>
<dbReference type="SUPFAM" id="SSF57302">
    <property type="entry name" value="Snake toxin-like"/>
    <property type="match status" value="1"/>
</dbReference>
<dbReference type="EMBL" id="CALNXK010000002">
    <property type="protein sequence ID" value="CAH3034324.1"/>
    <property type="molecule type" value="Genomic_DNA"/>
</dbReference>
<comment type="caution">
    <text evidence="6">The sequence shown here is derived from an EMBL/GenBank/DDBJ whole genome shotgun (WGS) entry which is preliminary data.</text>
</comment>
<evidence type="ECO:0000259" key="4">
    <source>
        <dbReference type="PROSITE" id="PS50011"/>
    </source>
</evidence>
<dbReference type="InterPro" id="IPR011009">
    <property type="entry name" value="Kinase-like_dom_sf"/>
</dbReference>
<proteinExistence type="predicted"/>
<accession>A0ABN8MXN5</accession>
<dbReference type="InterPro" id="IPR020635">
    <property type="entry name" value="Tyr_kinase_cat_dom"/>
</dbReference>
<dbReference type="PANTHER" id="PTHR24416">
    <property type="entry name" value="TYROSINE-PROTEIN KINASE RECEPTOR"/>
    <property type="match status" value="1"/>
</dbReference>
<keyword evidence="2" id="KW-1133">Transmembrane helix</keyword>
<dbReference type="CDD" id="cd00037">
    <property type="entry name" value="CLECT"/>
    <property type="match status" value="1"/>
</dbReference>
<dbReference type="InterPro" id="IPR001245">
    <property type="entry name" value="Ser-Thr/Tyr_kinase_cat_dom"/>
</dbReference>
<dbReference type="InterPro" id="IPR016187">
    <property type="entry name" value="CTDL_fold"/>
</dbReference>
<dbReference type="PROSITE" id="PS50041">
    <property type="entry name" value="C_TYPE_LECTIN_2"/>
    <property type="match status" value="1"/>
</dbReference>
<feature type="region of interest" description="Disordered" evidence="1">
    <location>
        <begin position="528"/>
        <end position="553"/>
    </location>
</feature>
<gene>
    <name evidence="6" type="ORF">PLOB_00016383</name>
</gene>
<dbReference type="PROSITE" id="PS00109">
    <property type="entry name" value="PROTEIN_KINASE_TYR"/>
    <property type="match status" value="1"/>
</dbReference>
<dbReference type="SUPFAM" id="SSF56112">
    <property type="entry name" value="Protein kinase-like (PK-like)"/>
    <property type="match status" value="1"/>
</dbReference>
<feature type="transmembrane region" description="Helical" evidence="2">
    <location>
        <begin position="347"/>
        <end position="370"/>
    </location>
</feature>
<feature type="domain" description="C-type lectin" evidence="5">
    <location>
        <begin position="30"/>
        <end position="142"/>
    </location>
</feature>
<feature type="compositionally biased region" description="Polar residues" evidence="1">
    <location>
        <begin position="644"/>
        <end position="653"/>
    </location>
</feature>
<keyword evidence="2" id="KW-0472">Membrane</keyword>
<dbReference type="SMART" id="SM00219">
    <property type="entry name" value="TyrKc"/>
    <property type="match status" value="1"/>
</dbReference>
<feature type="region of interest" description="Disordered" evidence="1">
    <location>
        <begin position="644"/>
        <end position="675"/>
    </location>
</feature>
<dbReference type="Gene3D" id="3.30.200.20">
    <property type="entry name" value="Phosphorylase Kinase, domain 1"/>
    <property type="match status" value="1"/>
</dbReference>
<dbReference type="CDD" id="cd00117">
    <property type="entry name" value="TFP"/>
    <property type="match status" value="1"/>
</dbReference>
<evidence type="ECO:0000313" key="7">
    <source>
        <dbReference type="Proteomes" id="UP001159405"/>
    </source>
</evidence>
<evidence type="ECO:0000256" key="2">
    <source>
        <dbReference type="SAM" id="Phobius"/>
    </source>
</evidence>
<protein>
    <submittedName>
        <fullName evidence="6">Uncharacterized protein</fullName>
    </submittedName>
</protein>
<dbReference type="InterPro" id="IPR016186">
    <property type="entry name" value="C-type_lectin-like/link_sf"/>
</dbReference>
<evidence type="ECO:0000256" key="3">
    <source>
        <dbReference type="SAM" id="SignalP"/>
    </source>
</evidence>
<feature type="domain" description="Protein kinase" evidence="4">
    <location>
        <begin position="397"/>
        <end position="848"/>
    </location>
</feature>
<keyword evidence="3" id="KW-0732">Signal</keyword>
<dbReference type="Pfam" id="PF07714">
    <property type="entry name" value="PK_Tyr_Ser-Thr"/>
    <property type="match status" value="2"/>
</dbReference>
<organism evidence="6 7">
    <name type="scientific">Porites lobata</name>
    <dbReference type="NCBI Taxonomy" id="104759"/>
    <lineage>
        <taxon>Eukaryota</taxon>
        <taxon>Metazoa</taxon>
        <taxon>Cnidaria</taxon>
        <taxon>Anthozoa</taxon>
        <taxon>Hexacorallia</taxon>
        <taxon>Scleractinia</taxon>
        <taxon>Fungiina</taxon>
        <taxon>Poritidae</taxon>
        <taxon>Porites</taxon>
    </lineage>
</organism>
<dbReference type="InterPro" id="IPR045860">
    <property type="entry name" value="Snake_toxin-like_sf"/>
</dbReference>
<keyword evidence="7" id="KW-1185">Reference proteome</keyword>
<dbReference type="Gene3D" id="3.10.100.10">
    <property type="entry name" value="Mannose-Binding Protein A, subunit A"/>
    <property type="match status" value="2"/>
</dbReference>
<dbReference type="InterPro" id="IPR008266">
    <property type="entry name" value="Tyr_kinase_AS"/>
</dbReference>
<evidence type="ECO:0000256" key="1">
    <source>
        <dbReference type="SAM" id="MobiDB-lite"/>
    </source>
</evidence>
<dbReference type="Gene3D" id="1.10.510.10">
    <property type="entry name" value="Transferase(Phosphotransferase) domain 1"/>
    <property type="match status" value="1"/>
</dbReference>
<dbReference type="Pfam" id="PF00059">
    <property type="entry name" value="Lectin_C"/>
    <property type="match status" value="1"/>
</dbReference>
<feature type="compositionally biased region" description="Basic and acidic residues" evidence="1">
    <location>
        <begin position="528"/>
        <end position="541"/>
    </location>
</feature>
<keyword evidence="2" id="KW-0812">Transmembrane</keyword>
<dbReference type="InterPro" id="IPR050122">
    <property type="entry name" value="RTK"/>
</dbReference>
<feature type="signal peptide" evidence="3">
    <location>
        <begin position="1"/>
        <end position="20"/>
    </location>
</feature>
<evidence type="ECO:0000313" key="6">
    <source>
        <dbReference type="EMBL" id="CAH3034324.1"/>
    </source>
</evidence>